<keyword evidence="2" id="KW-0472">Membrane</keyword>
<accession>A0ABQ7JT72</accession>
<keyword evidence="2" id="KW-0812">Transmembrane</keyword>
<evidence type="ECO:0000256" key="1">
    <source>
        <dbReference type="SAM" id="MobiDB-lite"/>
    </source>
</evidence>
<keyword evidence="4" id="KW-1185">Reference proteome</keyword>
<feature type="region of interest" description="Disordered" evidence="1">
    <location>
        <begin position="54"/>
        <end position="84"/>
    </location>
</feature>
<evidence type="ECO:0000256" key="2">
    <source>
        <dbReference type="SAM" id="Phobius"/>
    </source>
</evidence>
<feature type="compositionally biased region" description="Polar residues" evidence="1">
    <location>
        <begin position="277"/>
        <end position="296"/>
    </location>
</feature>
<comment type="caution">
    <text evidence="3">The sequence shown here is derived from an EMBL/GenBank/DDBJ whole genome shotgun (WGS) entry which is preliminary data.</text>
</comment>
<feature type="region of interest" description="Disordered" evidence="1">
    <location>
        <begin position="375"/>
        <end position="462"/>
    </location>
</feature>
<gene>
    <name evidence="3" type="ORF">BGZ96_011474</name>
</gene>
<keyword evidence="2" id="KW-1133">Transmembrane helix</keyword>
<sequence length="462" mass="48739">MIQDPNQPPPGTETDASGKGLQTWQITLIIVATLILMGAVGAVVLVGRIKRQKQKRDTMLSSGDGLESAFGSEMGESRGGRSNRTLIVGGKQKHYLSGDSSGDPISAAAGPAIRTGGGGWRERLSAWRPWDDHGSYHHQQQHPGGLDYNQGQGQGGGLWLMDEPDPHYDRSTAAAGVAAAMRPLSYDASAGLSGPGDTIVGEGGEDPYYYGNYPYNSTQPQDRYYDQEEPAFAASAMATATRGAAGTIHPMDDITTGVQRGPSSVTTAATAMTSRSQQRQLQEQPSRGSVIGQTSPSLVHLERLSAEEGSDYIDSHGLHRQSQDWTLSSVTSTGAGIGTGGGGAAIEDRTLRVDPDQLESHAIFELFRKAPQAILSTSPPQQQDSEGSKSPPLPSAPPPPPSSSTAESDTETVKMLADDHNNKDDNAVSEPDPAVTTLLPVESTPVSKPVSLVSEQLPPPQE</sequence>
<feature type="compositionally biased region" description="Polar residues" evidence="1">
    <location>
        <begin position="375"/>
        <end position="385"/>
    </location>
</feature>
<protein>
    <submittedName>
        <fullName evidence="3">Uncharacterized protein</fullName>
    </submittedName>
</protein>
<feature type="compositionally biased region" description="Basic and acidic residues" evidence="1">
    <location>
        <begin position="416"/>
        <end position="426"/>
    </location>
</feature>
<name>A0ABQ7JT72_9FUNG</name>
<feature type="region of interest" description="Disordered" evidence="1">
    <location>
        <begin position="132"/>
        <end position="154"/>
    </location>
</feature>
<reference evidence="3 4" key="1">
    <citation type="journal article" date="2020" name="Fungal Divers.">
        <title>Resolving the Mortierellaceae phylogeny through synthesis of multi-gene phylogenetics and phylogenomics.</title>
        <authorList>
            <person name="Vandepol N."/>
            <person name="Liber J."/>
            <person name="Desiro A."/>
            <person name="Na H."/>
            <person name="Kennedy M."/>
            <person name="Barry K."/>
            <person name="Grigoriev I.V."/>
            <person name="Miller A.N."/>
            <person name="O'Donnell K."/>
            <person name="Stajich J.E."/>
            <person name="Bonito G."/>
        </authorList>
    </citation>
    <scope>NUCLEOTIDE SEQUENCE [LARGE SCALE GENOMIC DNA]</scope>
    <source>
        <strain evidence="3 4">AD045</strain>
    </source>
</reference>
<feature type="compositionally biased region" description="Pro residues" evidence="1">
    <location>
        <begin position="391"/>
        <end position="402"/>
    </location>
</feature>
<evidence type="ECO:0000313" key="4">
    <source>
        <dbReference type="Proteomes" id="UP001194696"/>
    </source>
</evidence>
<organism evidence="3 4">
    <name type="scientific">Linnemannia gamsii</name>
    <dbReference type="NCBI Taxonomy" id="64522"/>
    <lineage>
        <taxon>Eukaryota</taxon>
        <taxon>Fungi</taxon>
        <taxon>Fungi incertae sedis</taxon>
        <taxon>Mucoromycota</taxon>
        <taxon>Mortierellomycotina</taxon>
        <taxon>Mortierellomycetes</taxon>
        <taxon>Mortierellales</taxon>
        <taxon>Mortierellaceae</taxon>
        <taxon>Linnemannia</taxon>
    </lineage>
</organism>
<feature type="region of interest" description="Disordered" evidence="1">
    <location>
        <begin position="275"/>
        <end position="296"/>
    </location>
</feature>
<dbReference type="Proteomes" id="UP001194696">
    <property type="component" value="Unassembled WGS sequence"/>
</dbReference>
<dbReference type="EMBL" id="JAAAIM010000807">
    <property type="protein sequence ID" value="KAG0284160.1"/>
    <property type="molecule type" value="Genomic_DNA"/>
</dbReference>
<feature type="transmembrane region" description="Helical" evidence="2">
    <location>
        <begin position="24"/>
        <end position="46"/>
    </location>
</feature>
<evidence type="ECO:0000313" key="3">
    <source>
        <dbReference type="EMBL" id="KAG0284160.1"/>
    </source>
</evidence>
<proteinExistence type="predicted"/>